<dbReference type="PROSITE" id="PS50887">
    <property type="entry name" value="GGDEF"/>
    <property type="match status" value="1"/>
</dbReference>
<dbReference type="GO" id="GO:1902201">
    <property type="term" value="P:negative regulation of bacterial-type flagellum-dependent cell motility"/>
    <property type="evidence" value="ECO:0007669"/>
    <property type="project" value="TreeGrafter"/>
</dbReference>
<dbReference type="RefSeq" id="WP_106064127.1">
    <property type="nucleotide sequence ID" value="NZ_PVXO01000054.1"/>
</dbReference>
<dbReference type="AlphaFoldDB" id="A0A2T0B2A7"/>
<dbReference type="PANTHER" id="PTHR45138">
    <property type="entry name" value="REGULATORY COMPONENTS OF SENSORY TRANSDUCTION SYSTEM"/>
    <property type="match status" value="1"/>
</dbReference>
<dbReference type="CDD" id="cd01949">
    <property type="entry name" value="GGDEF"/>
    <property type="match status" value="1"/>
</dbReference>
<dbReference type="PANTHER" id="PTHR45138:SF23">
    <property type="entry name" value="SIGNALING PROTEIN"/>
    <property type="match status" value="1"/>
</dbReference>
<dbReference type="GO" id="GO:0052621">
    <property type="term" value="F:diguanylate cyclase activity"/>
    <property type="evidence" value="ECO:0007669"/>
    <property type="project" value="UniProtKB-EC"/>
</dbReference>
<comment type="caution">
    <text evidence="3">The sequence shown here is derived from an EMBL/GenBank/DDBJ whole genome shotgun (WGS) entry which is preliminary data.</text>
</comment>
<dbReference type="InterPro" id="IPR000160">
    <property type="entry name" value="GGDEF_dom"/>
</dbReference>
<organism evidence="3 4">
    <name type="scientific">Clostridium liquoris</name>
    <dbReference type="NCBI Taxonomy" id="1289519"/>
    <lineage>
        <taxon>Bacteria</taxon>
        <taxon>Bacillati</taxon>
        <taxon>Bacillota</taxon>
        <taxon>Clostridia</taxon>
        <taxon>Eubacteriales</taxon>
        <taxon>Clostridiaceae</taxon>
        <taxon>Clostridium</taxon>
    </lineage>
</organism>
<dbReference type="OrthoDB" id="9805474at2"/>
<feature type="domain" description="GGDEF" evidence="2">
    <location>
        <begin position="66"/>
        <end position="195"/>
    </location>
</feature>
<keyword evidence="3" id="KW-0548">Nucleotidyltransferase</keyword>
<keyword evidence="4" id="KW-1185">Reference proteome</keyword>
<dbReference type="GO" id="GO:0043709">
    <property type="term" value="P:cell adhesion involved in single-species biofilm formation"/>
    <property type="evidence" value="ECO:0007669"/>
    <property type="project" value="TreeGrafter"/>
</dbReference>
<gene>
    <name evidence="3" type="primary">yeaJ</name>
    <name evidence="3" type="ORF">CLLI_20480</name>
</gene>
<evidence type="ECO:0000313" key="3">
    <source>
        <dbReference type="EMBL" id="PRR77953.1"/>
    </source>
</evidence>
<dbReference type="Pfam" id="PF00990">
    <property type="entry name" value="GGDEF"/>
    <property type="match status" value="1"/>
</dbReference>
<accession>A0A2T0B2A7</accession>
<proteinExistence type="predicted"/>
<evidence type="ECO:0000259" key="2">
    <source>
        <dbReference type="PROSITE" id="PS50887"/>
    </source>
</evidence>
<dbReference type="EC" id="2.7.7.65" evidence="3"/>
<keyword evidence="1" id="KW-0175">Coiled coil</keyword>
<dbReference type="InterPro" id="IPR050469">
    <property type="entry name" value="Diguanylate_Cyclase"/>
</dbReference>
<dbReference type="InterPro" id="IPR029787">
    <property type="entry name" value="Nucleotide_cyclase"/>
</dbReference>
<dbReference type="InterPro" id="IPR043128">
    <property type="entry name" value="Rev_trsase/Diguanyl_cyclase"/>
</dbReference>
<name>A0A2T0B2A7_9CLOT</name>
<keyword evidence="3" id="KW-0808">Transferase</keyword>
<evidence type="ECO:0000313" key="4">
    <source>
        <dbReference type="Proteomes" id="UP000239706"/>
    </source>
</evidence>
<dbReference type="Proteomes" id="UP000239706">
    <property type="component" value="Unassembled WGS sequence"/>
</dbReference>
<protein>
    <submittedName>
        <fullName evidence="3">Putative diguanylate cyclase YeaJ</fullName>
        <ecNumber evidence="3">2.7.7.65</ecNumber>
    </submittedName>
</protein>
<reference evidence="3 4" key="1">
    <citation type="submission" date="2018-03" db="EMBL/GenBank/DDBJ databases">
        <title>Genome sequence of Clostridium liquoris DSM 100320.</title>
        <authorList>
            <person name="Poehlein A."/>
            <person name="Daniel R."/>
        </authorList>
    </citation>
    <scope>NUCLEOTIDE SEQUENCE [LARGE SCALE GENOMIC DNA]</scope>
    <source>
        <strain evidence="3 4">DSM 100320</strain>
    </source>
</reference>
<feature type="coiled-coil region" evidence="1">
    <location>
        <begin position="8"/>
        <end position="35"/>
    </location>
</feature>
<dbReference type="EMBL" id="PVXO01000054">
    <property type="protein sequence ID" value="PRR77953.1"/>
    <property type="molecule type" value="Genomic_DNA"/>
</dbReference>
<dbReference type="SUPFAM" id="SSF55073">
    <property type="entry name" value="Nucleotide cyclase"/>
    <property type="match status" value="1"/>
</dbReference>
<dbReference type="GO" id="GO:0005886">
    <property type="term" value="C:plasma membrane"/>
    <property type="evidence" value="ECO:0007669"/>
    <property type="project" value="TreeGrafter"/>
</dbReference>
<dbReference type="Gene3D" id="3.30.70.270">
    <property type="match status" value="1"/>
</dbReference>
<dbReference type="SMART" id="SM00267">
    <property type="entry name" value="GGDEF"/>
    <property type="match status" value="1"/>
</dbReference>
<dbReference type="NCBIfam" id="TIGR00254">
    <property type="entry name" value="GGDEF"/>
    <property type="match status" value="1"/>
</dbReference>
<evidence type="ECO:0000256" key="1">
    <source>
        <dbReference type="SAM" id="Coils"/>
    </source>
</evidence>
<sequence>MEYNSMTYEELLIELENKEKRINQLTEEVRQLESIANTDFMTGVLSRRCGLNKLKESMEKSIKNKENLIVCFIDIDKLKIINDSFGHDEGDKLLKIVTDIIEKSVRKKDYIFRMGGDEFILVFTDTNMDEVDVICNDIDKRINYINEKRLLKFRISVSKGLARFDFNKNTTLEELVKQADREMYKDKLKNYTDGL</sequence>